<reference evidence="2" key="1">
    <citation type="submission" date="2020-02" db="EMBL/GenBank/DDBJ databases">
        <authorList>
            <person name="Meier V. D."/>
        </authorList>
    </citation>
    <scope>NUCLEOTIDE SEQUENCE</scope>
    <source>
        <strain evidence="2">AVDCRST_MAG08</strain>
    </source>
</reference>
<proteinExistence type="predicted"/>
<dbReference type="AlphaFoldDB" id="A0A6J4H800"/>
<feature type="compositionally biased region" description="Basic and acidic residues" evidence="1">
    <location>
        <begin position="50"/>
        <end position="61"/>
    </location>
</feature>
<feature type="compositionally biased region" description="Gly residues" evidence="1">
    <location>
        <begin position="11"/>
        <end position="22"/>
    </location>
</feature>
<protein>
    <submittedName>
        <fullName evidence="2">ABC transporter, permease protein (Cluster 3, basic aa/glutamine/opines)</fullName>
    </submittedName>
</protein>
<gene>
    <name evidence="2" type="ORF">AVDCRST_MAG08-398</name>
</gene>
<feature type="region of interest" description="Disordered" evidence="1">
    <location>
        <begin position="1"/>
        <end position="121"/>
    </location>
</feature>
<feature type="compositionally biased region" description="Low complexity" evidence="1">
    <location>
        <begin position="26"/>
        <end position="35"/>
    </location>
</feature>
<sequence>GGARRHPFGGPRPGGGGSGGGHDAARGVAPDRAAASDPLDRAAGGQRGGQHGEADLRGERHPIRRGAPQRPNDLLRQRPRHRAADRGRVLVPRRGDGAEPRPSGAGAEIGARRRAGGPRGM</sequence>
<dbReference type="EMBL" id="CADCTG010000041">
    <property type="protein sequence ID" value="CAA9216172.1"/>
    <property type="molecule type" value="Genomic_DNA"/>
</dbReference>
<feature type="non-terminal residue" evidence="2">
    <location>
        <position position="121"/>
    </location>
</feature>
<name>A0A6J4H800_9PROT</name>
<evidence type="ECO:0000313" key="2">
    <source>
        <dbReference type="EMBL" id="CAA9216172.1"/>
    </source>
</evidence>
<accession>A0A6J4H800</accession>
<feature type="compositionally biased region" description="Basic residues" evidence="1">
    <location>
        <begin position="112"/>
        <end position="121"/>
    </location>
</feature>
<organism evidence="2">
    <name type="scientific">uncultured Acetobacteraceae bacterium</name>
    <dbReference type="NCBI Taxonomy" id="169975"/>
    <lineage>
        <taxon>Bacteria</taxon>
        <taxon>Pseudomonadati</taxon>
        <taxon>Pseudomonadota</taxon>
        <taxon>Alphaproteobacteria</taxon>
        <taxon>Acetobacterales</taxon>
        <taxon>Acetobacteraceae</taxon>
        <taxon>environmental samples</taxon>
    </lineage>
</organism>
<feature type="compositionally biased region" description="Basic and acidic residues" evidence="1">
    <location>
        <begin position="82"/>
        <end position="99"/>
    </location>
</feature>
<feature type="non-terminal residue" evidence="2">
    <location>
        <position position="1"/>
    </location>
</feature>
<evidence type="ECO:0000256" key="1">
    <source>
        <dbReference type="SAM" id="MobiDB-lite"/>
    </source>
</evidence>